<evidence type="ECO:0000256" key="2">
    <source>
        <dbReference type="SAM" id="Phobius"/>
    </source>
</evidence>
<feature type="region of interest" description="Disordered" evidence="1">
    <location>
        <begin position="1"/>
        <end position="39"/>
    </location>
</feature>
<dbReference type="InterPro" id="IPR055754">
    <property type="entry name" value="DUF7330"/>
</dbReference>
<protein>
    <recommendedName>
        <fullName evidence="3">DUF7330 domain-containing protein</fullName>
    </recommendedName>
</protein>
<sequence>MIVTDDTPTSPAKASTPLLGGASGSGAPPAYQPRAAGPSPIDGAQVPYTAVYQPIYAQQRDGESAGKRFLKAFLVAVGIWFLVSALVGSVANDRAVGYPDYPIPHDVETENCVTGWRERAVMPNPFSSFPYSASHTFEFALPSETLLLTSKGQLSSGNLKIKTSTDVTDTVQIKVTIHYHTKAVRDAAKICMIGRNKDEAGVGIFTPTNWRRRSGTDYLFFEVELILPHAKSTQYINALSTDVNNFSHDVETLKNIFFGDVSLTATNGKILTQDVTAETIALTTTNAVITSSLVALDAKVNSHNGHINGHYAVTNSLNLHTTNGAVKVTTLLNASDTETSKTVSITTTNGMLDAQINLGTSNGKPGSFRVITTTTNSHAKTHIESAPLDSMLDVDAQTTNGRASLRLPSTYEGKFSASTSNSPIVVVPASSLERDPACEDPECTGRQRTIETARSTKRLMSGIVYWDKKNAPRGKASVATTNSAVTLIL</sequence>
<keyword evidence="2" id="KW-0472">Membrane</keyword>
<comment type="caution">
    <text evidence="4">The sequence shown here is derived from an EMBL/GenBank/DDBJ whole genome shotgun (WGS) entry which is preliminary data.</text>
</comment>
<organism evidence="4 5">
    <name type="scientific">Mycena metata</name>
    <dbReference type="NCBI Taxonomy" id="1033252"/>
    <lineage>
        <taxon>Eukaryota</taxon>
        <taxon>Fungi</taxon>
        <taxon>Dikarya</taxon>
        <taxon>Basidiomycota</taxon>
        <taxon>Agaricomycotina</taxon>
        <taxon>Agaricomycetes</taxon>
        <taxon>Agaricomycetidae</taxon>
        <taxon>Agaricales</taxon>
        <taxon>Marasmiineae</taxon>
        <taxon>Mycenaceae</taxon>
        <taxon>Mycena</taxon>
    </lineage>
</organism>
<feature type="domain" description="DUF7330" evidence="3">
    <location>
        <begin position="300"/>
        <end position="425"/>
    </location>
</feature>
<dbReference type="Proteomes" id="UP001215598">
    <property type="component" value="Unassembled WGS sequence"/>
</dbReference>
<reference evidence="4" key="1">
    <citation type="submission" date="2023-03" db="EMBL/GenBank/DDBJ databases">
        <title>Massive genome expansion in bonnet fungi (Mycena s.s.) driven by repeated elements and novel gene families across ecological guilds.</title>
        <authorList>
            <consortium name="Lawrence Berkeley National Laboratory"/>
            <person name="Harder C.B."/>
            <person name="Miyauchi S."/>
            <person name="Viragh M."/>
            <person name="Kuo A."/>
            <person name="Thoen E."/>
            <person name="Andreopoulos B."/>
            <person name="Lu D."/>
            <person name="Skrede I."/>
            <person name="Drula E."/>
            <person name="Henrissat B."/>
            <person name="Morin E."/>
            <person name="Kohler A."/>
            <person name="Barry K."/>
            <person name="LaButti K."/>
            <person name="Morin E."/>
            <person name="Salamov A."/>
            <person name="Lipzen A."/>
            <person name="Mereny Z."/>
            <person name="Hegedus B."/>
            <person name="Baldrian P."/>
            <person name="Stursova M."/>
            <person name="Weitz H."/>
            <person name="Taylor A."/>
            <person name="Grigoriev I.V."/>
            <person name="Nagy L.G."/>
            <person name="Martin F."/>
            <person name="Kauserud H."/>
        </authorList>
    </citation>
    <scope>NUCLEOTIDE SEQUENCE</scope>
    <source>
        <strain evidence="4">CBHHK182m</strain>
    </source>
</reference>
<accession>A0AAD7MKD1</accession>
<keyword evidence="2" id="KW-1133">Transmembrane helix</keyword>
<dbReference type="EMBL" id="JARKIB010000229">
    <property type="protein sequence ID" value="KAJ7721486.1"/>
    <property type="molecule type" value="Genomic_DNA"/>
</dbReference>
<feature type="transmembrane region" description="Helical" evidence="2">
    <location>
        <begin position="69"/>
        <end position="91"/>
    </location>
</feature>
<keyword evidence="2" id="KW-0812">Transmembrane</keyword>
<name>A0AAD7MKD1_9AGAR</name>
<evidence type="ECO:0000256" key="1">
    <source>
        <dbReference type="SAM" id="MobiDB-lite"/>
    </source>
</evidence>
<gene>
    <name evidence="4" type="ORF">B0H16DRAFT_1602501</name>
</gene>
<evidence type="ECO:0000313" key="5">
    <source>
        <dbReference type="Proteomes" id="UP001215598"/>
    </source>
</evidence>
<keyword evidence="5" id="KW-1185">Reference proteome</keyword>
<feature type="compositionally biased region" description="Low complexity" evidence="1">
    <location>
        <begin position="14"/>
        <end position="29"/>
    </location>
</feature>
<proteinExistence type="predicted"/>
<evidence type="ECO:0000259" key="3">
    <source>
        <dbReference type="Pfam" id="PF24016"/>
    </source>
</evidence>
<feature type="compositionally biased region" description="Polar residues" evidence="1">
    <location>
        <begin position="1"/>
        <end position="13"/>
    </location>
</feature>
<dbReference type="Pfam" id="PF24016">
    <property type="entry name" value="DUF7330"/>
    <property type="match status" value="1"/>
</dbReference>
<evidence type="ECO:0000313" key="4">
    <source>
        <dbReference type="EMBL" id="KAJ7721486.1"/>
    </source>
</evidence>
<dbReference type="AlphaFoldDB" id="A0AAD7MKD1"/>